<comment type="caution">
    <text evidence="8">The sequence shown here is derived from an EMBL/GenBank/DDBJ whole genome shotgun (WGS) entry which is preliminary data.</text>
</comment>
<reference evidence="9" key="1">
    <citation type="journal article" date="2017" name="Plant J.">
        <title>The pomegranate (Punica granatum L.) genome and the genomics of punicalagin biosynthesis.</title>
        <authorList>
            <person name="Qin G."/>
            <person name="Xu C."/>
            <person name="Ming R."/>
            <person name="Tang H."/>
            <person name="Guyot R."/>
            <person name="Kramer E.M."/>
            <person name="Hu Y."/>
            <person name="Yi X."/>
            <person name="Qi Y."/>
            <person name="Xu X."/>
            <person name="Gao Z."/>
            <person name="Pan H."/>
            <person name="Jian J."/>
            <person name="Tian Y."/>
            <person name="Yue Z."/>
            <person name="Xu Y."/>
        </authorList>
    </citation>
    <scope>NUCLEOTIDE SEQUENCE [LARGE SCALE GENOMIC DNA]</scope>
    <source>
        <strain evidence="9">cv. Dabenzi</strain>
    </source>
</reference>
<dbReference type="AlphaFoldDB" id="A0A218WYF6"/>
<protein>
    <submittedName>
        <fullName evidence="8">Uncharacterized protein</fullName>
    </submittedName>
</protein>
<name>A0A218WYF6_PUNGR</name>
<evidence type="ECO:0000313" key="9">
    <source>
        <dbReference type="Proteomes" id="UP000197138"/>
    </source>
</evidence>
<keyword evidence="6" id="KW-1133">Transmembrane helix</keyword>
<comment type="subcellular location">
    <subcellularLocation>
        <location evidence="1">Membrane</location>
        <topology evidence="1">Multi-pass membrane protein</topology>
    </subcellularLocation>
</comment>
<keyword evidence="4" id="KW-0050">Antiport</keyword>
<evidence type="ECO:0000256" key="2">
    <source>
        <dbReference type="ARBA" id="ARBA00008349"/>
    </source>
</evidence>
<keyword evidence="7" id="KW-0472">Membrane</keyword>
<evidence type="ECO:0000256" key="1">
    <source>
        <dbReference type="ARBA" id="ARBA00004141"/>
    </source>
</evidence>
<dbReference type="GO" id="GO:0015297">
    <property type="term" value="F:antiporter activity"/>
    <property type="evidence" value="ECO:0007669"/>
    <property type="project" value="UniProtKB-KW"/>
</dbReference>
<dbReference type="PANTHER" id="PTHR10778:SF13">
    <property type="entry name" value="ADENOSINE 3'-PHOSPHO 5'-PHOSPHOSULFATE TRANSPORTER 1"/>
    <property type="match status" value="1"/>
</dbReference>
<evidence type="ECO:0000256" key="3">
    <source>
        <dbReference type="ARBA" id="ARBA00022448"/>
    </source>
</evidence>
<dbReference type="GO" id="GO:0005789">
    <property type="term" value="C:endoplasmic reticulum membrane"/>
    <property type="evidence" value="ECO:0007669"/>
    <property type="project" value="TreeGrafter"/>
</dbReference>
<keyword evidence="3" id="KW-0813">Transport</keyword>
<evidence type="ECO:0000256" key="6">
    <source>
        <dbReference type="ARBA" id="ARBA00022989"/>
    </source>
</evidence>
<comment type="similarity">
    <text evidence="2">Belongs to the nucleotide-sugar transporter family. UDP-galactose:UMP antiporter (TC 2.A.7.11) subfamily.</text>
</comment>
<evidence type="ECO:0000256" key="5">
    <source>
        <dbReference type="ARBA" id="ARBA00022692"/>
    </source>
</evidence>
<evidence type="ECO:0000313" key="8">
    <source>
        <dbReference type="EMBL" id="OWM77915.1"/>
    </source>
</evidence>
<evidence type="ECO:0000256" key="4">
    <source>
        <dbReference type="ARBA" id="ARBA00022449"/>
    </source>
</evidence>
<dbReference type="Proteomes" id="UP000197138">
    <property type="component" value="Unassembled WGS sequence"/>
</dbReference>
<dbReference type="GO" id="GO:0000139">
    <property type="term" value="C:Golgi membrane"/>
    <property type="evidence" value="ECO:0007669"/>
    <property type="project" value="TreeGrafter"/>
</dbReference>
<proteinExistence type="inferred from homology"/>
<dbReference type="EMBL" id="MTKT01002507">
    <property type="protein sequence ID" value="OWM77915.1"/>
    <property type="molecule type" value="Genomic_DNA"/>
</dbReference>
<gene>
    <name evidence="8" type="ORF">CDL15_Pgr018484</name>
</gene>
<sequence>MTEEPTAGEDSWSRLWQGIFPVTGIMTTLVTYGADCAAEKDLVRKLKQEKIVRVPYGPNKEPFQYSLFLVFCNRITTSTVSAAVLLALKYVSFPVQTLAKCAKMIPVMAGSDFSPYSRGRENTVWGVSLMIGYLGGRGSGSPIGGLDLESTGDPTPIGDLDHYTEGADVLCGCQRPRWRVRGRRLAAPTPSPFDYKRV</sequence>
<keyword evidence="5" id="KW-0812">Transmembrane</keyword>
<dbReference type="Pfam" id="PF08449">
    <property type="entry name" value="UAA"/>
    <property type="match status" value="1"/>
</dbReference>
<dbReference type="GO" id="GO:0046964">
    <property type="term" value="F:3'-phosphoadenosine 5'-phosphosulfate transmembrane transporter activity"/>
    <property type="evidence" value="ECO:0007669"/>
    <property type="project" value="TreeGrafter"/>
</dbReference>
<organism evidence="8 9">
    <name type="scientific">Punica granatum</name>
    <name type="common">Pomegranate</name>
    <dbReference type="NCBI Taxonomy" id="22663"/>
    <lineage>
        <taxon>Eukaryota</taxon>
        <taxon>Viridiplantae</taxon>
        <taxon>Streptophyta</taxon>
        <taxon>Embryophyta</taxon>
        <taxon>Tracheophyta</taxon>
        <taxon>Spermatophyta</taxon>
        <taxon>Magnoliopsida</taxon>
        <taxon>eudicotyledons</taxon>
        <taxon>Gunneridae</taxon>
        <taxon>Pentapetalae</taxon>
        <taxon>rosids</taxon>
        <taxon>malvids</taxon>
        <taxon>Myrtales</taxon>
        <taxon>Lythraceae</taxon>
        <taxon>Punica</taxon>
    </lineage>
</organism>
<dbReference type="PANTHER" id="PTHR10778">
    <property type="entry name" value="SOLUTE CARRIER FAMILY 35 MEMBER B"/>
    <property type="match status" value="1"/>
</dbReference>
<accession>A0A218WYF6</accession>
<evidence type="ECO:0000256" key="7">
    <source>
        <dbReference type="ARBA" id="ARBA00023136"/>
    </source>
</evidence>
<dbReference type="InterPro" id="IPR013657">
    <property type="entry name" value="SCL35B1-4/HUT1"/>
</dbReference>